<feature type="region of interest" description="Disordered" evidence="1">
    <location>
        <begin position="707"/>
        <end position="749"/>
    </location>
</feature>
<evidence type="ECO:0000313" key="3">
    <source>
        <dbReference type="Proteomes" id="UP001206206"/>
    </source>
</evidence>
<evidence type="ECO:0000256" key="1">
    <source>
        <dbReference type="SAM" id="MobiDB-lite"/>
    </source>
</evidence>
<organism evidence="2 3">
    <name type="scientific">Streptantibioticus rubrisoli</name>
    <dbReference type="NCBI Taxonomy" id="1387313"/>
    <lineage>
        <taxon>Bacteria</taxon>
        <taxon>Bacillati</taxon>
        <taxon>Actinomycetota</taxon>
        <taxon>Actinomycetes</taxon>
        <taxon>Kitasatosporales</taxon>
        <taxon>Streptomycetaceae</taxon>
        <taxon>Streptantibioticus</taxon>
    </lineage>
</organism>
<proteinExistence type="predicted"/>
<dbReference type="Proteomes" id="UP001206206">
    <property type="component" value="Unassembled WGS sequence"/>
</dbReference>
<reference evidence="2 3" key="1">
    <citation type="submission" date="2022-06" db="EMBL/GenBank/DDBJ databases">
        <title>Draft genome sequence of type strain Streptomyces rubrisoli DSM 42083.</title>
        <authorList>
            <person name="Duangmal K."/>
            <person name="Klaysubun C."/>
        </authorList>
    </citation>
    <scope>NUCLEOTIDE SEQUENCE [LARGE SCALE GENOMIC DNA]</scope>
    <source>
        <strain evidence="2 3">DSM 42083</strain>
    </source>
</reference>
<sequence>MPSYEDLLNADLSYLKTAVDDWQNLPKKISGVDGVSQGFENNVMKDLEGSDWHGEAAGAAHAVSLKIRTQLRTAGDEANDVYNLLNDALGKFTDAQNRLKAIDNQVNDPHSSVRFDSDHNVVLKDPQGAEKDPAAARYMYEAVNEFNDSIKKILQDATDADEALYWALNQDPNGSDQGFNEDAYHSIADAEQARQNAIQDADQAVKLAQLGPKLTSDQLARLNQLLSEHTGDPVFGAEFATKLGAANTLNFWAKLTDPSDNPSLSNETDDLKHLQGNLSLTLADATRYDSSSMRDWENQIVQLGSQPIDSSTTSHPLGFQVMSNLMRFGNYDSSFLQRYGDALFQKDQKFKIDPSNHNGTTWLDVQNNSTLNFFGNDQSDPMNGFMEALGHNPEAATDFLKSDDHFKYLTQERFWAGDTMGTDHVSGYANLGHALVAATLGRPYDLPDDIMHKTTDGAHIANEIVALYANNPHLLKQQRGIGNSLGAIAGGYIGDIDMALQDGHYANLFSNSQSPQMLHIGRLDTIHFLSTLGQDPDAYAAVSHAQRAFTLNALTANPPTALSPKLPNDDNAIPIVRTGAYVQGLIDKSRIDQAISSGAVSDAAYNNALADKKNWVKMAVNGIYDAGAAFIPGPSEDAKDIVKTIVPSLISTGHGAAKAEIGKVIDSYPGFNLKDTSQLVHNYTGQIAYRGQESTMAPYQDLVNSVPGLDTDGQTKLRSDLDSAAGDGYGRGAGDQDLMGQLPQSGVQQ</sequence>
<name>A0ABT1PFV3_9ACTN</name>
<dbReference type="RefSeq" id="WP_255929012.1">
    <property type="nucleotide sequence ID" value="NZ_JANFNH010000018.1"/>
</dbReference>
<protein>
    <submittedName>
        <fullName evidence="2">Uncharacterized protein</fullName>
    </submittedName>
</protein>
<dbReference type="EMBL" id="JANFNH010000018">
    <property type="protein sequence ID" value="MCQ4043681.1"/>
    <property type="molecule type" value="Genomic_DNA"/>
</dbReference>
<gene>
    <name evidence="2" type="ORF">NON19_17045</name>
</gene>
<comment type="caution">
    <text evidence="2">The sequence shown here is derived from an EMBL/GenBank/DDBJ whole genome shotgun (WGS) entry which is preliminary data.</text>
</comment>
<accession>A0ABT1PFV3</accession>
<keyword evidence="3" id="KW-1185">Reference proteome</keyword>
<evidence type="ECO:0000313" key="2">
    <source>
        <dbReference type="EMBL" id="MCQ4043681.1"/>
    </source>
</evidence>